<gene>
    <name evidence="5" type="ORF">PENTCL1PPCAC_4736</name>
</gene>
<organism evidence="5 6">
    <name type="scientific">Pristionchus entomophagus</name>
    <dbReference type="NCBI Taxonomy" id="358040"/>
    <lineage>
        <taxon>Eukaryota</taxon>
        <taxon>Metazoa</taxon>
        <taxon>Ecdysozoa</taxon>
        <taxon>Nematoda</taxon>
        <taxon>Chromadorea</taxon>
        <taxon>Rhabditida</taxon>
        <taxon>Rhabditina</taxon>
        <taxon>Diplogasteromorpha</taxon>
        <taxon>Diplogasteroidea</taxon>
        <taxon>Neodiplogasteridae</taxon>
        <taxon>Pristionchus</taxon>
    </lineage>
</organism>
<dbReference type="SUPFAM" id="SSF49764">
    <property type="entry name" value="HSP20-like chaperones"/>
    <property type="match status" value="1"/>
</dbReference>
<dbReference type="CDD" id="cd06526">
    <property type="entry name" value="metazoan_ACD"/>
    <property type="match status" value="1"/>
</dbReference>
<evidence type="ECO:0000259" key="4">
    <source>
        <dbReference type="PROSITE" id="PS01031"/>
    </source>
</evidence>
<dbReference type="AlphaFoldDB" id="A0AAV5SGX5"/>
<dbReference type="PANTHER" id="PTHR45640">
    <property type="entry name" value="HEAT SHOCK PROTEIN HSP-12.2-RELATED"/>
    <property type="match status" value="1"/>
</dbReference>
<dbReference type="GO" id="GO:0042026">
    <property type="term" value="P:protein refolding"/>
    <property type="evidence" value="ECO:0007669"/>
    <property type="project" value="TreeGrafter"/>
</dbReference>
<comment type="caution">
    <text evidence="5">The sequence shown here is derived from an EMBL/GenBank/DDBJ whole genome shotgun (WGS) entry which is preliminary data.</text>
</comment>
<dbReference type="PANTHER" id="PTHR45640:SF35">
    <property type="entry name" value="HEAT SHOCK PROTEIN HSP-12.2"/>
    <property type="match status" value="1"/>
</dbReference>
<dbReference type="Proteomes" id="UP001432027">
    <property type="component" value="Unassembled WGS sequence"/>
</dbReference>
<evidence type="ECO:0000313" key="6">
    <source>
        <dbReference type="Proteomes" id="UP001432027"/>
    </source>
</evidence>
<evidence type="ECO:0000313" key="5">
    <source>
        <dbReference type="EMBL" id="GMS82561.1"/>
    </source>
</evidence>
<name>A0AAV5SGX5_9BILA</name>
<proteinExistence type="inferred from homology"/>
<evidence type="ECO:0000256" key="3">
    <source>
        <dbReference type="SAM" id="MobiDB-lite"/>
    </source>
</evidence>
<dbReference type="PRINTS" id="PR00299">
    <property type="entry name" value="ACRYSTALLIN"/>
</dbReference>
<dbReference type="GO" id="GO:0051082">
    <property type="term" value="F:unfolded protein binding"/>
    <property type="evidence" value="ECO:0007669"/>
    <property type="project" value="TreeGrafter"/>
</dbReference>
<dbReference type="InterPro" id="IPR002068">
    <property type="entry name" value="A-crystallin/Hsp20_dom"/>
</dbReference>
<evidence type="ECO:0000256" key="2">
    <source>
        <dbReference type="RuleBase" id="RU003616"/>
    </source>
</evidence>
<dbReference type="InterPro" id="IPR008978">
    <property type="entry name" value="HSP20-like_chaperone"/>
</dbReference>
<dbReference type="Pfam" id="PF00011">
    <property type="entry name" value="HSP20"/>
    <property type="match status" value="1"/>
</dbReference>
<dbReference type="Gene3D" id="2.60.40.790">
    <property type="match status" value="1"/>
</dbReference>
<evidence type="ECO:0000256" key="1">
    <source>
        <dbReference type="PROSITE-ProRule" id="PRU00285"/>
    </source>
</evidence>
<feature type="compositionally biased region" description="Polar residues" evidence="3">
    <location>
        <begin position="7"/>
        <end position="24"/>
    </location>
</feature>
<keyword evidence="6" id="KW-1185">Reference proteome</keyword>
<feature type="region of interest" description="Disordered" evidence="3">
    <location>
        <begin position="1"/>
        <end position="24"/>
    </location>
</feature>
<dbReference type="GO" id="GO:0009408">
    <property type="term" value="P:response to heat"/>
    <property type="evidence" value="ECO:0007669"/>
    <property type="project" value="TreeGrafter"/>
</dbReference>
<comment type="similarity">
    <text evidence="1 2">Belongs to the small heat shock protein (HSP20) family.</text>
</comment>
<dbReference type="GO" id="GO:0005634">
    <property type="term" value="C:nucleus"/>
    <property type="evidence" value="ECO:0007669"/>
    <property type="project" value="TreeGrafter"/>
</dbReference>
<dbReference type="EMBL" id="BTSX01000002">
    <property type="protein sequence ID" value="GMS82561.1"/>
    <property type="molecule type" value="Genomic_DNA"/>
</dbReference>
<sequence length="163" mass="18207">MILREPTLTTQAMSCSPSEKSPVSPVTPQGFWDWPLKAVHNDSEKFELRLDAQPYTPKEIEVKVVGRLLDIHADHKSSQSPKAPVTSSLNRSFELPDDVNEHAIRTRLSPRGTLVITVFKKLCTTNPRILLQDNAWMGTSNGGVFAHPGLLDSFPVQRSFDDE</sequence>
<protein>
    <recommendedName>
        <fullName evidence="4">SHSP domain-containing protein</fullName>
    </recommendedName>
</protein>
<feature type="domain" description="SHSP" evidence="4">
    <location>
        <begin position="27"/>
        <end position="135"/>
    </location>
</feature>
<dbReference type="PROSITE" id="PS01031">
    <property type="entry name" value="SHSP"/>
    <property type="match status" value="1"/>
</dbReference>
<dbReference type="GO" id="GO:0005737">
    <property type="term" value="C:cytoplasm"/>
    <property type="evidence" value="ECO:0007669"/>
    <property type="project" value="TreeGrafter"/>
</dbReference>
<accession>A0AAV5SGX5</accession>
<dbReference type="InterPro" id="IPR001436">
    <property type="entry name" value="Alpha-crystallin/sHSP_animal"/>
</dbReference>
<reference evidence="5" key="1">
    <citation type="submission" date="2023-10" db="EMBL/GenBank/DDBJ databases">
        <title>Genome assembly of Pristionchus species.</title>
        <authorList>
            <person name="Yoshida K."/>
            <person name="Sommer R.J."/>
        </authorList>
    </citation>
    <scope>NUCLEOTIDE SEQUENCE</scope>
    <source>
        <strain evidence="5">RS0144</strain>
    </source>
</reference>